<dbReference type="PANTHER" id="PTHR42804:SF1">
    <property type="entry name" value="ALDEHYDE DEHYDROGENASE-RELATED"/>
    <property type="match status" value="1"/>
</dbReference>
<comment type="similarity">
    <text evidence="1 4">Belongs to the aldehyde dehydrogenase family.</text>
</comment>
<accession>A0ABY9TTQ0</accession>
<dbReference type="PROSITE" id="PS00687">
    <property type="entry name" value="ALDEHYDE_DEHYDR_GLU"/>
    <property type="match status" value="1"/>
</dbReference>
<dbReference type="Proteomes" id="UP001258994">
    <property type="component" value="Chromosome"/>
</dbReference>
<feature type="domain" description="Aldehyde dehydrogenase" evidence="5">
    <location>
        <begin position="25"/>
        <end position="472"/>
    </location>
</feature>
<dbReference type="EMBL" id="CP134145">
    <property type="protein sequence ID" value="WNC72203.1"/>
    <property type="molecule type" value="Genomic_DNA"/>
</dbReference>
<feature type="active site" evidence="3">
    <location>
        <position position="252"/>
    </location>
</feature>
<keyword evidence="7" id="KW-1185">Reference proteome</keyword>
<evidence type="ECO:0000313" key="6">
    <source>
        <dbReference type="EMBL" id="WNC72203.1"/>
    </source>
</evidence>
<gene>
    <name evidence="6" type="ORF">RGQ13_19085</name>
</gene>
<protein>
    <submittedName>
        <fullName evidence="6">Aldehyde dehydrogenase family protein</fullName>
    </submittedName>
</protein>
<evidence type="ECO:0000259" key="5">
    <source>
        <dbReference type="Pfam" id="PF00171"/>
    </source>
</evidence>
<dbReference type="PANTHER" id="PTHR42804">
    <property type="entry name" value="ALDEHYDE DEHYDROGENASE"/>
    <property type="match status" value="1"/>
</dbReference>
<dbReference type="InterPro" id="IPR029510">
    <property type="entry name" value="Ald_DH_CS_GLU"/>
</dbReference>
<dbReference type="RefSeq" id="WP_348391322.1">
    <property type="nucleotide sequence ID" value="NZ_CP134145.1"/>
</dbReference>
<name>A0ABY9TTQ0_9GAMM</name>
<sequence>MSYQLPIQQLYINDQWCDAAETLPNHLYNASTGEQLCQQMAASDKQVEQALACAQQCFASGNWSELSYQLRADYLDKIAEFMQAKSEQIALADAVQTGVVLALTEQFAKVCSLAFIGAAKLLRELPEQQEFNGANGNIIMERLPLGVAAIIAPWNAPSGIACHKLASALAAGCPVIFKPSEWAAGSAQFISEAIVDAKLPKGTFQMVLGGSHVGGKVVTDKRTQAVSFTGGAMGGAGVGRVCGEQIKSAQLELGGNNALVVLADADLDNAATSIVAGLTTMNAQWCRALGRLVIASSVKNELLNKVKEKFADITLGNALDKKTNMGPLVHQGHLKHVQQRVNEYKELGANIIELADLPDLAGWYHVPTLVDGLKGEQTLEEVFGPVATVHIFDTDDEAIFLANQTDYGLAAYVFGEQDHAWQVAKKLRAGTVKINKVTLFSLRPDLPRSAWGKSGVGDEGTVETFEFFRGTRVIGEA</sequence>
<dbReference type="CDD" id="cd07078">
    <property type="entry name" value="ALDH"/>
    <property type="match status" value="1"/>
</dbReference>
<dbReference type="SUPFAM" id="SSF53720">
    <property type="entry name" value="ALDH-like"/>
    <property type="match status" value="1"/>
</dbReference>
<dbReference type="Pfam" id="PF00171">
    <property type="entry name" value="Aldedh"/>
    <property type="match status" value="1"/>
</dbReference>
<evidence type="ECO:0000313" key="7">
    <source>
        <dbReference type="Proteomes" id="UP001258994"/>
    </source>
</evidence>
<evidence type="ECO:0000256" key="4">
    <source>
        <dbReference type="RuleBase" id="RU003345"/>
    </source>
</evidence>
<evidence type="ECO:0000256" key="2">
    <source>
        <dbReference type="ARBA" id="ARBA00023002"/>
    </source>
</evidence>
<evidence type="ECO:0000256" key="1">
    <source>
        <dbReference type="ARBA" id="ARBA00009986"/>
    </source>
</evidence>
<reference evidence="7" key="1">
    <citation type="submission" date="2023-09" db="EMBL/GenBank/DDBJ databases">
        <authorList>
            <person name="Li S."/>
            <person name="Li X."/>
            <person name="Zhang C."/>
            <person name="Zhao Z."/>
        </authorList>
    </citation>
    <scope>NUCLEOTIDE SEQUENCE [LARGE SCALE GENOMIC DNA]</scope>
    <source>
        <strain evidence="7">SQ149</strain>
    </source>
</reference>
<evidence type="ECO:0000256" key="3">
    <source>
        <dbReference type="PROSITE-ProRule" id="PRU10007"/>
    </source>
</evidence>
<proteinExistence type="inferred from homology"/>
<dbReference type="InterPro" id="IPR015590">
    <property type="entry name" value="Aldehyde_DH_dom"/>
</dbReference>
<organism evidence="6 7">
    <name type="scientific">Thalassotalea psychrophila</name>
    <dbReference type="NCBI Taxonomy" id="3065647"/>
    <lineage>
        <taxon>Bacteria</taxon>
        <taxon>Pseudomonadati</taxon>
        <taxon>Pseudomonadota</taxon>
        <taxon>Gammaproteobacteria</taxon>
        <taxon>Alteromonadales</taxon>
        <taxon>Colwelliaceae</taxon>
        <taxon>Thalassotalea</taxon>
    </lineage>
</organism>
<keyword evidence="2 4" id="KW-0560">Oxidoreductase</keyword>
<dbReference type="InterPro" id="IPR016163">
    <property type="entry name" value="Ald_DH_C"/>
</dbReference>
<dbReference type="InterPro" id="IPR016161">
    <property type="entry name" value="Ald_DH/histidinol_DH"/>
</dbReference>
<dbReference type="Gene3D" id="3.40.605.10">
    <property type="entry name" value="Aldehyde Dehydrogenase, Chain A, domain 1"/>
    <property type="match status" value="1"/>
</dbReference>
<dbReference type="Gene3D" id="3.40.309.10">
    <property type="entry name" value="Aldehyde Dehydrogenase, Chain A, domain 2"/>
    <property type="match status" value="1"/>
</dbReference>
<dbReference type="InterPro" id="IPR016162">
    <property type="entry name" value="Ald_DH_N"/>
</dbReference>